<dbReference type="RefSeq" id="WP_027472747.1">
    <property type="nucleotide sequence ID" value="NZ_BAMD01000015.1"/>
</dbReference>
<dbReference type="eggNOG" id="ENOG5033M05">
    <property type="taxonomic scope" value="Bacteria"/>
</dbReference>
<dbReference type="AlphaFoldDB" id="W7Y5S0"/>
<dbReference type="Pfam" id="PF19775">
    <property type="entry name" value="DUF6261"/>
    <property type="match status" value="1"/>
</dbReference>
<protein>
    <submittedName>
        <fullName evidence="1">Uncharacterized protein</fullName>
    </submittedName>
</protein>
<reference evidence="1 2" key="1">
    <citation type="journal article" date="2014" name="Genome Announc.">
        <title>Draft Genome Sequence of Cytophaga fermentans JCM 21142T, a Facultative Anaerobe Isolated from Marine Mud.</title>
        <authorList>
            <person name="Starns D."/>
            <person name="Oshima K."/>
            <person name="Suda W."/>
            <person name="Iino T."/>
            <person name="Yuki M."/>
            <person name="Inoue J."/>
            <person name="Kitamura K."/>
            <person name="Iida T."/>
            <person name="Darby A."/>
            <person name="Hattori M."/>
            <person name="Ohkuma M."/>
        </authorList>
    </citation>
    <scope>NUCLEOTIDE SEQUENCE [LARGE SCALE GENOMIC DNA]</scope>
    <source>
        <strain evidence="1 2">JCM 21142</strain>
    </source>
</reference>
<sequence>MTIENPYFYKYQDIDYLNFSKRLFPILEQLEVETLGLAKPMSTAQRAFYTIQKAIQTKKNTACNSTLINTDAIRSDAIVAIKNYLQACQKKIQPEWKAHSKFINEAIKKHHWYVESASMEEKTKRIKALLKDIQEIPQLSSAIQKLHMQTWFDELSEAQNKFELALRNNIENSPTQDNCACTDMRNSFELMFKFIELMQQIQPNPVYACVIRDINTLINEYNQKVQSGQASDHTHKALL</sequence>
<dbReference type="Proteomes" id="UP000019402">
    <property type="component" value="Unassembled WGS sequence"/>
</dbReference>
<dbReference type="InterPro" id="IPR046228">
    <property type="entry name" value="DUF6261"/>
</dbReference>
<name>W7Y5S0_9BACT</name>
<proteinExistence type="predicted"/>
<dbReference type="STRING" id="869213.GCA_000517085_03311"/>
<evidence type="ECO:0000313" key="2">
    <source>
        <dbReference type="Proteomes" id="UP000019402"/>
    </source>
</evidence>
<keyword evidence="2" id="KW-1185">Reference proteome</keyword>
<organism evidence="1 2">
    <name type="scientific">Saccharicrinis fermentans DSM 9555 = JCM 21142</name>
    <dbReference type="NCBI Taxonomy" id="869213"/>
    <lineage>
        <taxon>Bacteria</taxon>
        <taxon>Pseudomonadati</taxon>
        <taxon>Bacteroidota</taxon>
        <taxon>Bacteroidia</taxon>
        <taxon>Marinilabiliales</taxon>
        <taxon>Marinilabiliaceae</taxon>
        <taxon>Saccharicrinis</taxon>
    </lineage>
</organism>
<comment type="caution">
    <text evidence="1">The sequence shown here is derived from an EMBL/GenBank/DDBJ whole genome shotgun (WGS) entry which is preliminary data.</text>
</comment>
<accession>W7Y5S0</accession>
<gene>
    <name evidence="1" type="ORF">JCM21142_41593</name>
</gene>
<dbReference type="OrthoDB" id="1115601at2"/>
<dbReference type="EMBL" id="BAMD01000015">
    <property type="protein sequence ID" value="GAF02943.1"/>
    <property type="molecule type" value="Genomic_DNA"/>
</dbReference>
<evidence type="ECO:0000313" key="1">
    <source>
        <dbReference type="EMBL" id="GAF02943.1"/>
    </source>
</evidence>